<dbReference type="EMBL" id="JACJLL010000034">
    <property type="protein sequence ID" value="MBM6819116.1"/>
    <property type="molecule type" value="Genomic_DNA"/>
</dbReference>
<feature type="transmembrane region" description="Helical" evidence="1">
    <location>
        <begin position="99"/>
        <end position="117"/>
    </location>
</feature>
<feature type="transmembrane region" description="Helical" evidence="1">
    <location>
        <begin position="187"/>
        <end position="208"/>
    </location>
</feature>
<dbReference type="GO" id="GO:0008237">
    <property type="term" value="F:metallopeptidase activity"/>
    <property type="evidence" value="ECO:0007669"/>
    <property type="project" value="UniProtKB-KW"/>
</dbReference>
<feature type="transmembrane region" description="Helical" evidence="1">
    <location>
        <begin position="161"/>
        <end position="181"/>
    </location>
</feature>
<feature type="transmembrane region" description="Helical" evidence="1">
    <location>
        <begin position="129"/>
        <end position="149"/>
    </location>
</feature>
<evidence type="ECO:0000259" key="2">
    <source>
        <dbReference type="Pfam" id="PF02517"/>
    </source>
</evidence>
<evidence type="ECO:0000313" key="4">
    <source>
        <dbReference type="Proteomes" id="UP000767334"/>
    </source>
</evidence>
<keyword evidence="1" id="KW-0812">Transmembrane</keyword>
<accession>A0ABS2FGN0</accession>
<feature type="domain" description="CAAX prenyl protease 2/Lysostaphin resistance protein A-like" evidence="2">
    <location>
        <begin position="125"/>
        <end position="228"/>
    </location>
</feature>
<reference evidence="3 4" key="1">
    <citation type="journal article" date="2021" name="Sci. Rep.">
        <title>The distribution of antibiotic resistance genes in chicken gut microbiota commensals.</title>
        <authorList>
            <person name="Juricova H."/>
            <person name="Matiasovicova J."/>
            <person name="Kubasova T."/>
            <person name="Cejkova D."/>
            <person name="Rychlik I."/>
        </authorList>
    </citation>
    <scope>NUCLEOTIDE SEQUENCE [LARGE SCALE GENOMIC DNA]</scope>
    <source>
        <strain evidence="3 4">An435</strain>
    </source>
</reference>
<evidence type="ECO:0000313" key="3">
    <source>
        <dbReference type="EMBL" id="MBM6819116.1"/>
    </source>
</evidence>
<feature type="transmembrane region" description="Helical" evidence="1">
    <location>
        <begin position="20"/>
        <end position="40"/>
    </location>
</feature>
<organism evidence="3 4">
    <name type="scientific">Clostridium saudiense</name>
    <dbReference type="NCBI Taxonomy" id="1414720"/>
    <lineage>
        <taxon>Bacteria</taxon>
        <taxon>Bacillati</taxon>
        <taxon>Bacillota</taxon>
        <taxon>Clostridia</taxon>
        <taxon>Eubacteriales</taxon>
        <taxon>Clostridiaceae</taxon>
        <taxon>Clostridium</taxon>
    </lineage>
</organism>
<keyword evidence="4" id="KW-1185">Reference proteome</keyword>
<evidence type="ECO:0000256" key="1">
    <source>
        <dbReference type="SAM" id="Phobius"/>
    </source>
</evidence>
<dbReference type="Proteomes" id="UP000767334">
    <property type="component" value="Unassembled WGS sequence"/>
</dbReference>
<comment type="caution">
    <text evidence="3">The sequence shown here is derived from an EMBL/GenBank/DDBJ whole genome shotgun (WGS) entry which is preliminary data.</text>
</comment>
<protein>
    <submittedName>
        <fullName evidence="3">CPBP family intramembrane metalloprotease</fullName>
    </submittedName>
</protein>
<dbReference type="RefSeq" id="WP_204572171.1">
    <property type="nucleotide sequence ID" value="NZ_JACJLL010000034.1"/>
</dbReference>
<proteinExistence type="predicted"/>
<keyword evidence="3" id="KW-0645">Protease</keyword>
<dbReference type="InterPro" id="IPR003675">
    <property type="entry name" value="Rce1/LyrA-like_dom"/>
</dbReference>
<feature type="transmembrane region" description="Helical" evidence="1">
    <location>
        <begin position="60"/>
        <end position="78"/>
    </location>
</feature>
<sequence length="231" mass="26948">MINDIKNLNEVKYEKLDGILAIFMTIYISIITIIFVYIISKLGWLDKFASNFENRIFAKFIFYIPLALVELLPLFIILKCRNQSLKSVGINKNKIFRQIIIGISLYLPLFLLNWKYVNLANMKSMSIWNFLYMLIEIAFVEEIIFRGYVQQRLRGIIKNKYINLFIVAFIFGIMHIPVTLIQGNISIIEVSLSIIPKMIMHIYFVGVYKRGNNSVLSSTIVHSLNNFIMTL</sequence>
<keyword evidence="1" id="KW-1133">Transmembrane helix</keyword>
<dbReference type="Pfam" id="PF02517">
    <property type="entry name" value="Rce1-like"/>
    <property type="match status" value="1"/>
</dbReference>
<keyword evidence="3" id="KW-0378">Hydrolase</keyword>
<keyword evidence="3" id="KW-0482">Metalloprotease</keyword>
<keyword evidence="1" id="KW-0472">Membrane</keyword>
<name>A0ABS2FGN0_9CLOT</name>
<gene>
    <name evidence="3" type="ORF">H6A19_07155</name>
</gene>